<keyword evidence="3" id="KW-1133">Transmembrane helix</keyword>
<feature type="transmembrane region" description="Helical" evidence="3">
    <location>
        <begin position="12"/>
        <end position="32"/>
    </location>
</feature>
<dbReference type="PANTHER" id="PTHR39555:SF1">
    <property type="entry name" value="TYPE IV PILUS INNER MEMBRANE COMPONENT PILO"/>
    <property type="match status" value="1"/>
</dbReference>
<gene>
    <name evidence="4" type="ORF">OE105_01450</name>
</gene>
<protein>
    <recommendedName>
        <fullName evidence="6">Type IV pilus assembly protein PilO</fullName>
    </recommendedName>
</protein>
<accession>A0A9E8LZS5</accession>
<evidence type="ECO:0000313" key="5">
    <source>
        <dbReference type="Proteomes" id="UP001164726"/>
    </source>
</evidence>
<dbReference type="PANTHER" id="PTHR39555">
    <property type="entry name" value="FIMBRIAL ASSEMBLY PROTEIN PILO-LIKE PROTEIN-RELATED"/>
    <property type="match status" value="1"/>
</dbReference>
<dbReference type="RefSeq" id="WP_275420969.1">
    <property type="nucleotide sequence ID" value="NZ_CP106877.1"/>
</dbReference>
<evidence type="ECO:0000256" key="1">
    <source>
        <dbReference type="SAM" id="Coils"/>
    </source>
</evidence>
<dbReference type="Proteomes" id="UP001164726">
    <property type="component" value="Chromosome"/>
</dbReference>
<keyword evidence="5" id="KW-1185">Reference proteome</keyword>
<keyword evidence="1" id="KW-0175">Coiled coil</keyword>
<dbReference type="InterPro" id="IPR014717">
    <property type="entry name" value="Transl_elong_EF1B/ribsomal_bS6"/>
</dbReference>
<evidence type="ECO:0000256" key="3">
    <source>
        <dbReference type="SAM" id="Phobius"/>
    </source>
</evidence>
<feature type="region of interest" description="Disordered" evidence="2">
    <location>
        <begin position="117"/>
        <end position="144"/>
    </location>
</feature>
<evidence type="ECO:0000313" key="4">
    <source>
        <dbReference type="EMBL" id="WAA12838.1"/>
    </source>
</evidence>
<dbReference type="Gene3D" id="3.30.70.60">
    <property type="match status" value="1"/>
</dbReference>
<feature type="coiled-coil region" evidence="1">
    <location>
        <begin position="38"/>
        <end position="65"/>
    </location>
</feature>
<evidence type="ECO:0008006" key="6">
    <source>
        <dbReference type="Google" id="ProtNLM"/>
    </source>
</evidence>
<name>A0A9E8LZS5_9BACI</name>
<dbReference type="AlphaFoldDB" id="A0A9E8LZS5"/>
<proteinExistence type="predicted"/>
<organism evidence="4 5">
    <name type="scientific">Fervidibacillus halotolerans</name>
    <dbReference type="NCBI Taxonomy" id="2980027"/>
    <lineage>
        <taxon>Bacteria</taxon>
        <taxon>Bacillati</taxon>
        <taxon>Bacillota</taxon>
        <taxon>Bacilli</taxon>
        <taxon>Bacillales</taxon>
        <taxon>Bacillaceae</taxon>
        <taxon>Fervidibacillus</taxon>
    </lineage>
</organism>
<reference evidence="4" key="1">
    <citation type="submission" date="2022-09" db="EMBL/GenBank/DDBJ databases">
        <title>Complete Genomes of Fervidibacillus albus and Fervidibacillus halotolerans isolated from tidal flat sediments.</title>
        <authorList>
            <person name="Kwon K.K."/>
            <person name="Yang S.-H."/>
            <person name="Park M.J."/>
            <person name="Oh H.-M."/>
        </authorList>
    </citation>
    <scope>NUCLEOTIDE SEQUENCE</scope>
    <source>
        <strain evidence="4">MEBiC13594</strain>
    </source>
</reference>
<keyword evidence="3" id="KW-0812">Transmembrane</keyword>
<sequence length="224" mass="26397">MNELLHEKKKLALLLIIILFLLFGLLYVYMLLPVKKEVEQKEITVQQLKDEITILQSQFNQREEAELENTFFLEKKLPRSRKIDDLVLDLQRIEYVSNSRIEAIDFTNYDGSFSDLDLPKASEENKQQEEAENNNGMDETANTTDEYTNRLPENVKYITLQLSVTSPDFEHFFTFLEEVEKLERVVNVDRLSFSKPGEEELLSDEPDDEFIRTDIELTTFYYDS</sequence>
<dbReference type="KEGG" id="fhl:OE105_01450"/>
<dbReference type="EMBL" id="CP106877">
    <property type="protein sequence ID" value="WAA12838.1"/>
    <property type="molecule type" value="Genomic_DNA"/>
</dbReference>
<evidence type="ECO:0000256" key="2">
    <source>
        <dbReference type="SAM" id="MobiDB-lite"/>
    </source>
</evidence>
<keyword evidence="3" id="KW-0472">Membrane</keyword>
<feature type="compositionally biased region" description="Basic and acidic residues" evidence="2">
    <location>
        <begin position="117"/>
        <end position="129"/>
    </location>
</feature>